<sequence>MKNCDSLSIDPPQSAGSGTPNRHSMITNSSMIQRPETSKQPLIYIHTAPPLQPSCTTELPKPASPSPSAVRTRHQAIYVVRISVDTRSLSTRVVSMLKSTLLPEQSNETVQVSFVVPPSLLFCPVTMLHKAAAAICQRPSKHFIIAPSETSKQ</sequence>
<feature type="compositionally biased region" description="Polar residues" evidence="1">
    <location>
        <begin position="14"/>
        <end position="25"/>
    </location>
</feature>
<evidence type="ECO:0000313" key="2">
    <source>
        <dbReference type="EMBL" id="KIL58247.1"/>
    </source>
</evidence>
<name>A0A0C2WAG2_AMAMK</name>
<organism evidence="2 3">
    <name type="scientific">Amanita muscaria (strain Koide BX008)</name>
    <dbReference type="NCBI Taxonomy" id="946122"/>
    <lineage>
        <taxon>Eukaryota</taxon>
        <taxon>Fungi</taxon>
        <taxon>Dikarya</taxon>
        <taxon>Basidiomycota</taxon>
        <taxon>Agaricomycotina</taxon>
        <taxon>Agaricomycetes</taxon>
        <taxon>Agaricomycetidae</taxon>
        <taxon>Agaricales</taxon>
        <taxon>Pluteineae</taxon>
        <taxon>Amanitaceae</taxon>
        <taxon>Amanita</taxon>
    </lineage>
</organism>
<accession>A0A0C2WAG2</accession>
<dbReference type="HOGENOM" id="CLU_1712793_0_0_1"/>
<protein>
    <submittedName>
        <fullName evidence="2">Uncharacterized protein</fullName>
    </submittedName>
</protein>
<proteinExistence type="predicted"/>
<feature type="region of interest" description="Disordered" evidence="1">
    <location>
        <begin position="1"/>
        <end position="25"/>
    </location>
</feature>
<dbReference type="Proteomes" id="UP000054549">
    <property type="component" value="Unassembled WGS sequence"/>
</dbReference>
<reference evidence="2 3" key="1">
    <citation type="submission" date="2014-04" db="EMBL/GenBank/DDBJ databases">
        <title>Evolutionary Origins and Diversification of the Mycorrhizal Mutualists.</title>
        <authorList>
            <consortium name="DOE Joint Genome Institute"/>
            <consortium name="Mycorrhizal Genomics Consortium"/>
            <person name="Kohler A."/>
            <person name="Kuo A."/>
            <person name="Nagy L.G."/>
            <person name="Floudas D."/>
            <person name="Copeland A."/>
            <person name="Barry K.W."/>
            <person name="Cichocki N."/>
            <person name="Veneault-Fourrey C."/>
            <person name="LaButti K."/>
            <person name="Lindquist E.A."/>
            <person name="Lipzen A."/>
            <person name="Lundell T."/>
            <person name="Morin E."/>
            <person name="Murat C."/>
            <person name="Riley R."/>
            <person name="Ohm R."/>
            <person name="Sun H."/>
            <person name="Tunlid A."/>
            <person name="Henrissat B."/>
            <person name="Grigoriev I.V."/>
            <person name="Hibbett D.S."/>
            <person name="Martin F."/>
        </authorList>
    </citation>
    <scope>NUCLEOTIDE SEQUENCE [LARGE SCALE GENOMIC DNA]</scope>
    <source>
        <strain evidence="2 3">Koide BX008</strain>
    </source>
</reference>
<gene>
    <name evidence="2" type="ORF">M378DRAFT_336338</name>
</gene>
<evidence type="ECO:0000256" key="1">
    <source>
        <dbReference type="SAM" id="MobiDB-lite"/>
    </source>
</evidence>
<dbReference type="AlphaFoldDB" id="A0A0C2WAG2"/>
<keyword evidence="3" id="KW-1185">Reference proteome</keyword>
<evidence type="ECO:0000313" key="3">
    <source>
        <dbReference type="Proteomes" id="UP000054549"/>
    </source>
</evidence>
<dbReference type="InParanoid" id="A0A0C2WAG2"/>
<dbReference type="EMBL" id="KN818343">
    <property type="protein sequence ID" value="KIL58247.1"/>
    <property type="molecule type" value="Genomic_DNA"/>
</dbReference>